<dbReference type="EMBL" id="VTPC01091278">
    <property type="protein sequence ID" value="KAF2878821.1"/>
    <property type="molecule type" value="Genomic_DNA"/>
</dbReference>
<feature type="compositionally biased region" description="Polar residues" evidence="1">
    <location>
        <begin position="114"/>
        <end position="126"/>
    </location>
</feature>
<keyword evidence="3" id="KW-1185">Reference proteome</keyword>
<feature type="region of interest" description="Disordered" evidence="1">
    <location>
        <begin position="60"/>
        <end position="81"/>
    </location>
</feature>
<comment type="caution">
    <text evidence="2">The sequence shown here is derived from an EMBL/GenBank/DDBJ whole genome shotgun (WGS) entry which is preliminary data.</text>
</comment>
<evidence type="ECO:0000313" key="2">
    <source>
        <dbReference type="EMBL" id="KAF2878821.1"/>
    </source>
</evidence>
<feature type="region of interest" description="Disordered" evidence="1">
    <location>
        <begin position="106"/>
        <end position="126"/>
    </location>
</feature>
<reference evidence="2" key="1">
    <citation type="submission" date="2019-08" db="EMBL/GenBank/DDBJ databases">
        <title>The genome of the North American firefly Photinus pyralis.</title>
        <authorList>
            <consortium name="Photinus pyralis genome working group"/>
            <person name="Fallon T.R."/>
            <person name="Sander Lower S.E."/>
            <person name="Weng J.-K."/>
        </authorList>
    </citation>
    <scope>NUCLEOTIDE SEQUENCE</scope>
    <source>
        <strain evidence="2">TRF0915ILg1</strain>
        <tissue evidence="2">Whole body</tissue>
    </source>
</reference>
<evidence type="ECO:0000256" key="1">
    <source>
        <dbReference type="SAM" id="MobiDB-lite"/>
    </source>
</evidence>
<dbReference type="OrthoDB" id="7482671at2759"/>
<feature type="compositionally biased region" description="Polar residues" evidence="1">
    <location>
        <begin position="65"/>
        <end position="81"/>
    </location>
</feature>
<dbReference type="AlphaFoldDB" id="A0A8K0FXU5"/>
<proteinExistence type="predicted"/>
<organism evidence="2 3">
    <name type="scientific">Ignelater luminosus</name>
    <name type="common">Cucubano</name>
    <name type="synonym">Pyrophorus luminosus</name>
    <dbReference type="NCBI Taxonomy" id="2038154"/>
    <lineage>
        <taxon>Eukaryota</taxon>
        <taxon>Metazoa</taxon>
        <taxon>Ecdysozoa</taxon>
        <taxon>Arthropoda</taxon>
        <taxon>Hexapoda</taxon>
        <taxon>Insecta</taxon>
        <taxon>Pterygota</taxon>
        <taxon>Neoptera</taxon>
        <taxon>Endopterygota</taxon>
        <taxon>Coleoptera</taxon>
        <taxon>Polyphaga</taxon>
        <taxon>Elateriformia</taxon>
        <taxon>Elateroidea</taxon>
        <taxon>Elateridae</taxon>
        <taxon>Agrypninae</taxon>
        <taxon>Pyrophorini</taxon>
        <taxon>Ignelater</taxon>
    </lineage>
</organism>
<name>A0A8K0FXU5_IGNLU</name>
<evidence type="ECO:0000313" key="3">
    <source>
        <dbReference type="Proteomes" id="UP000801492"/>
    </source>
</evidence>
<gene>
    <name evidence="2" type="ORF">ILUMI_27350</name>
</gene>
<accession>A0A8K0FXU5</accession>
<protein>
    <submittedName>
        <fullName evidence="2">Uncharacterized protein</fullName>
    </submittedName>
</protein>
<dbReference type="Proteomes" id="UP000801492">
    <property type="component" value="Unassembled WGS sequence"/>
</dbReference>
<sequence length="210" mass="23700">MEELLFGLTFLDLRQLVYQLAVKNHKKHNFSTKKELVGVDWLKEFLNHFLAAETINIPFNKDRPSTSNHANLRSTDIQTEPQPVIERQPQSSAHPAPAVITSLPDHHTPIGSPSYLNSSEPQPETSYNYIEPESDPSRLYVTEARSPIRTVCSDLASSFENVSLRDVISIASVQAKEKRKQYRRGKTAVITSTACKKGDERYETASDKKC</sequence>